<organism evidence="4 5">
    <name type="scientific">Ilex paraguariensis</name>
    <name type="common">yerba mate</name>
    <dbReference type="NCBI Taxonomy" id="185542"/>
    <lineage>
        <taxon>Eukaryota</taxon>
        <taxon>Viridiplantae</taxon>
        <taxon>Streptophyta</taxon>
        <taxon>Embryophyta</taxon>
        <taxon>Tracheophyta</taxon>
        <taxon>Spermatophyta</taxon>
        <taxon>Magnoliopsida</taxon>
        <taxon>eudicotyledons</taxon>
        <taxon>Gunneridae</taxon>
        <taxon>Pentapetalae</taxon>
        <taxon>asterids</taxon>
        <taxon>campanulids</taxon>
        <taxon>Aquifoliales</taxon>
        <taxon>Aquifoliaceae</taxon>
        <taxon>Ilex</taxon>
    </lineage>
</organism>
<dbReference type="NCBIfam" id="TIGR00756">
    <property type="entry name" value="PPR"/>
    <property type="match status" value="3"/>
</dbReference>
<sequence>MRLFQEMRNAKCEPDVTSFNTIINATLKAGNIQYAKELLTDMLQKGLMPDAFTFSILINRFSKLGQMEEATSIFDRMVACGFTADTLVYDSLLKGFSSSGEMDKIINLLHQMAAKGVVLDSEITSTILTCLCDISGDLDVIKFLPSFPQDTSIGLRVSCDELLTQLHQAHPDLHLHTA</sequence>
<feature type="repeat" description="PPR" evidence="3">
    <location>
        <begin position="15"/>
        <end position="49"/>
    </location>
</feature>
<evidence type="ECO:0000256" key="1">
    <source>
        <dbReference type="ARBA" id="ARBA00007626"/>
    </source>
</evidence>
<dbReference type="Pfam" id="PF13041">
    <property type="entry name" value="PPR_2"/>
    <property type="match status" value="1"/>
</dbReference>
<evidence type="ECO:0008006" key="6">
    <source>
        <dbReference type="Google" id="ProtNLM"/>
    </source>
</evidence>
<dbReference type="AlphaFoldDB" id="A0ABC8SGM0"/>
<reference evidence="4 5" key="1">
    <citation type="submission" date="2024-02" db="EMBL/GenBank/DDBJ databases">
        <authorList>
            <person name="Vignale AGUSTIN F."/>
            <person name="Sosa J E."/>
            <person name="Modenutti C."/>
        </authorList>
    </citation>
    <scope>NUCLEOTIDE SEQUENCE [LARGE SCALE GENOMIC DNA]</scope>
</reference>
<evidence type="ECO:0000256" key="3">
    <source>
        <dbReference type="PROSITE-ProRule" id="PRU00708"/>
    </source>
</evidence>
<comment type="caution">
    <text evidence="4">The sequence shown here is derived from an EMBL/GenBank/DDBJ whole genome shotgun (WGS) entry which is preliminary data.</text>
</comment>
<keyword evidence="2" id="KW-0677">Repeat</keyword>
<dbReference type="InterPro" id="IPR002885">
    <property type="entry name" value="PPR_rpt"/>
</dbReference>
<evidence type="ECO:0000313" key="5">
    <source>
        <dbReference type="Proteomes" id="UP001642360"/>
    </source>
</evidence>
<dbReference type="PANTHER" id="PTHR47939">
    <property type="entry name" value="MEMBRANE-ASSOCIATED SALT-INDUCIBLE PROTEIN-LIKE"/>
    <property type="match status" value="1"/>
</dbReference>
<dbReference type="Proteomes" id="UP001642360">
    <property type="component" value="Unassembled WGS sequence"/>
</dbReference>
<gene>
    <name evidence="4" type="ORF">ILEXP_LOCUS24837</name>
</gene>
<dbReference type="PROSITE" id="PS51375">
    <property type="entry name" value="PPR"/>
    <property type="match status" value="3"/>
</dbReference>
<evidence type="ECO:0000313" key="4">
    <source>
        <dbReference type="EMBL" id="CAK9156333.1"/>
    </source>
</evidence>
<dbReference type="InterPro" id="IPR011990">
    <property type="entry name" value="TPR-like_helical_dom_sf"/>
</dbReference>
<feature type="repeat" description="PPR" evidence="3">
    <location>
        <begin position="50"/>
        <end position="84"/>
    </location>
</feature>
<name>A0ABC8SGM0_9AQUA</name>
<dbReference type="InterPro" id="IPR050667">
    <property type="entry name" value="PPR-containing_protein"/>
</dbReference>
<dbReference type="Pfam" id="PF01535">
    <property type="entry name" value="PPR"/>
    <property type="match status" value="1"/>
</dbReference>
<dbReference type="EMBL" id="CAUOFW020002835">
    <property type="protein sequence ID" value="CAK9156333.1"/>
    <property type="molecule type" value="Genomic_DNA"/>
</dbReference>
<protein>
    <recommendedName>
        <fullName evidence="6">Pentatricopeptide repeat-containing protein</fullName>
    </recommendedName>
</protein>
<dbReference type="PANTHER" id="PTHR47939:SF13">
    <property type="entry name" value="OS03G0201400 PROTEIN"/>
    <property type="match status" value="1"/>
</dbReference>
<feature type="repeat" description="PPR" evidence="3">
    <location>
        <begin position="85"/>
        <end position="119"/>
    </location>
</feature>
<accession>A0ABC8SGM0</accession>
<comment type="similarity">
    <text evidence="1">Belongs to the PPR family. P subfamily.</text>
</comment>
<dbReference type="Gene3D" id="1.25.40.10">
    <property type="entry name" value="Tetratricopeptide repeat domain"/>
    <property type="match status" value="1"/>
</dbReference>
<keyword evidence="5" id="KW-1185">Reference proteome</keyword>
<proteinExistence type="inferred from homology"/>
<evidence type="ECO:0000256" key="2">
    <source>
        <dbReference type="ARBA" id="ARBA00022737"/>
    </source>
</evidence>